<keyword evidence="1" id="KW-0812">Transmembrane</keyword>
<protein>
    <submittedName>
        <fullName evidence="2">Uncharacterized protein</fullName>
    </submittedName>
</protein>
<organism evidence="2 3">
    <name type="scientific">Helianthus annuus</name>
    <name type="common">Common sunflower</name>
    <dbReference type="NCBI Taxonomy" id="4232"/>
    <lineage>
        <taxon>Eukaryota</taxon>
        <taxon>Viridiplantae</taxon>
        <taxon>Streptophyta</taxon>
        <taxon>Embryophyta</taxon>
        <taxon>Tracheophyta</taxon>
        <taxon>Spermatophyta</taxon>
        <taxon>Magnoliopsida</taxon>
        <taxon>eudicotyledons</taxon>
        <taxon>Gunneridae</taxon>
        <taxon>Pentapetalae</taxon>
        <taxon>asterids</taxon>
        <taxon>campanulids</taxon>
        <taxon>Asterales</taxon>
        <taxon>Asteraceae</taxon>
        <taxon>Asteroideae</taxon>
        <taxon>Heliantheae alliance</taxon>
        <taxon>Heliantheae</taxon>
        <taxon>Helianthus</taxon>
    </lineage>
</organism>
<keyword evidence="1" id="KW-1133">Transmembrane helix</keyword>
<keyword evidence="3" id="KW-1185">Reference proteome</keyword>
<name>A0A9K3H9R3_HELAN</name>
<dbReference type="Proteomes" id="UP000215914">
    <property type="component" value="Unassembled WGS sequence"/>
</dbReference>
<evidence type="ECO:0000313" key="3">
    <source>
        <dbReference type="Proteomes" id="UP000215914"/>
    </source>
</evidence>
<dbReference type="AlphaFoldDB" id="A0A9K3H9R3"/>
<accession>A0A9K3H9R3</accession>
<comment type="caution">
    <text evidence="2">The sequence shown here is derived from an EMBL/GenBank/DDBJ whole genome shotgun (WGS) entry which is preliminary data.</text>
</comment>
<dbReference type="EMBL" id="MNCJ02000328">
    <property type="protein sequence ID" value="KAF5772932.1"/>
    <property type="molecule type" value="Genomic_DNA"/>
</dbReference>
<reference evidence="2" key="2">
    <citation type="submission" date="2020-06" db="EMBL/GenBank/DDBJ databases">
        <title>Helianthus annuus Genome sequencing and assembly Release 2.</title>
        <authorList>
            <person name="Gouzy J."/>
            <person name="Langlade N."/>
            <person name="Munos S."/>
        </authorList>
    </citation>
    <scope>NUCLEOTIDE SEQUENCE</scope>
    <source>
        <tissue evidence="2">Leaves</tissue>
    </source>
</reference>
<dbReference type="Gramene" id="mRNA:HanXRQr2_Chr13g0582991">
    <property type="protein sequence ID" value="mRNA:HanXRQr2_Chr13g0582991"/>
    <property type="gene ID" value="HanXRQr2_Chr13g0582991"/>
</dbReference>
<evidence type="ECO:0000313" key="2">
    <source>
        <dbReference type="EMBL" id="KAF5772932.1"/>
    </source>
</evidence>
<reference evidence="2" key="1">
    <citation type="journal article" date="2017" name="Nature">
        <title>The sunflower genome provides insights into oil metabolism, flowering and Asterid evolution.</title>
        <authorList>
            <person name="Badouin H."/>
            <person name="Gouzy J."/>
            <person name="Grassa C.J."/>
            <person name="Murat F."/>
            <person name="Staton S.E."/>
            <person name="Cottret L."/>
            <person name="Lelandais-Briere C."/>
            <person name="Owens G.L."/>
            <person name="Carrere S."/>
            <person name="Mayjonade B."/>
            <person name="Legrand L."/>
            <person name="Gill N."/>
            <person name="Kane N.C."/>
            <person name="Bowers J.E."/>
            <person name="Hubner S."/>
            <person name="Bellec A."/>
            <person name="Berard A."/>
            <person name="Berges H."/>
            <person name="Blanchet N."/>
            <person name="Boniface M.C."/>
            <person name="Brunel D."/>
            <person name="Catrice O."/>
            <person name="Chaidir N."/>
            <person name="Claudel C."/>
            <person name="Donnadieu C."/>
            <person name="Faraut T."/>
            <person name="Fievet G."/>
            <person name="Helmstetter N."/>
            <person name="King M."/>
            <person name="Knapp S.J."/>
            <person name="Lai Z."/>
            <person name="Le Paslier M.C."/>
            <person name="Lippi Y."/>
            <person name="Lorenzon L."/>
            <person name="Mandel J.R."/>
            <person name="Marage G."/>
            <person name="Marchand G."/>
            <person name="Marquand E."/>
            <person name="Bret-Mestries E."/>
            <person name="Morien E."/>
            <person name="Nambeesan S."/>
            <person name="Nguyen T."/>
            <person name="Pegot-Espagnet P."/>
            <person name="Pouilly N."/>
            <person name="Raftis F."/>
            <person name="Sallet E."/>
            <person name="Schiex T."/>
            <person name="Thomas J."/>
            <person name="Vandecasteele C."/>
            <person name="Vares D."/>
            <person name="Vear F."/>
            <person name="Vautrin S."/>
            <person name="Crespi M."/>
            <person name="Mangin B."/>
            <person name="Burke J.M."/>
            <person name="Salse J."/>
            <person name="Munos S."/>
            <person name="Vincourt P."/>
            <person name="Rieseberg L.H."/>
            <person name="Langlade N.B."/>
        </authorList>
    </citation>
    <scope>NUCLEOTIDE SEQUENCE</scope>
    <source>
        <tissue evidence="2">Leaves</tissue>
    </source>
</reference>
<keyword evidence="1" id="KW-0472">Membrane</keyword>
<proteinExistence type="predicted"/>
<feature type="transmembrane region" description="Helical" evidence="1">
    <location>
        <begin position="24"/>
        <end position="46"/>
    </location>
</feature>
<evidence type="ECO:0000256" key="1">
    <source>
        <dbReference type="SAM" id="Phobius"/>
    </source>
</evidence>
<sequence>MFPAWTVIVFQSLRGLIFSPYADIYLVLVPAWTCFSINLFVGIYLFKSPV</sequence>
<gene>
    <name evidence="2" type="ORF">HanXRQr2_Chr13g0582991</name>
</gene>